<evidence type="ECO:0000313" key="2">
    <source>
        <dbReference type="Proteomes" id="UP001497623"/>
    </source>
</evidence>
<dbReference type="AlphaFoldDB" id="A0AAV2R5F0"/>
<sequence>MYLGAPAELSLETTSCDLATAWGKGTTSSLRGLASVGLVGCCWFPLKFLKNFLSLHGMDSLVKLVGCTVANRFHLIGDPLNILGAKVSISLDMKRQCFCV</sequence>
<organism evidence="1 2">
    <name type="scientific">Meganyctiphanes norvegica</name>
    <name type="common">Northern krill</name>
    <name type="synonym">Thysanopoda norvegica</name>
    <dbReference type="NCBI Taxonomy" id="48144"/>
    <lineage>
        <taxon>Eukaryota</taxon>
        <taxon>Metazoa</taxon>
        <taxon>Ecdysozoa</taxon>
        <taxon>Arthropoda</taxon>
        <taxon>Crustacea</taxon>
        <taxon>Multicrustacea</taxon>
        <taxon>Malacostraca</taxon>
        <taxon>Eumalacostraca</taxon>
        <taxon>Eucarida</taxon>
        <taxon>Euphausiacea</taxon>
        <taxon>Euphausiidae</taxon>
        <taxon>Meganyctiphanes</taxon>
    </lineage>
</organism>
<protein>
    <submittedName>
        <fullName evidence="1">Uncharacterized protein</fullName>
    </submittedName>
</protein>
<dbReference type="EMBL" id="CAXKWB010015575">
    <property type="protein sequence ID" value="CAL4114096.1"/>
    <property type="molecule type" value="Genomic_DNA"/>
</dbReference>
<evidence type="ECO:0000313" key="1">
    <source>
        <dbReference type="EMBL" id="CAL4114096.1"/>
    </source>
</evidence>
<accession>A0AAV2R5F0</accession>
<name>A0AAV2R5F0_MEGNR</name>
<gene>
    <name evidence="1" type="ORF">MNOR_LOCUS20288</name>
</gene>
<keyword evidence="2" id="KW-1185">Reference proteome</keyword>
<comment type="caution">
    <text evidence="1">The sequence shown here is derived from an EMBL/GenBank/DDBJ whole genome shotgun (WGS) entry which is preliminary data.</text>
</comment>
<dbReference type="Proteomes" id="UP001497623">
    <property type="component" value="Unassembled WGS sequence"/>
</dbReference>
<reference evidence="1 2" key="1">
    <citation type="submission" date="2024-05" db="EMBL/GenBank/DDBJ databases">
        <authorList>
            <person name="Wallberg A."/>
        </authorList>
    </citation>
    <scope>NUCLEOTIDE SEQUENCE [LARGE SCALE GENOMIC DNA]</scope>
</reference>
<proteinExistence type="predicted"/>